<keyword evidence="1" id="KW-0472">Membrane</keyword>
<evidence type="ECO:0000313" key="2">
    <source>
        <dbReference type="EMBL" id="CAY82179.1"/>
    </source>
</evidence>
<accession>C8ZFL3</accession>
<dbReference type="HOGENOM" id="CLU_1994396_0_0_1"/>
<reference evidence="2" key="1">
    <citation type="journal article" date="2009" name="Proc. Natl. Acad. Sci. U.S.A.">
        <title>Eukaryote-to-eukaryote gene transfer events revealed by the genome sequence of the wine yeast Saccharomyces cerevisiae EC1118.</title>
        <authorList>
            <person name="Novo M."/>
            <person name="Bigey F."/>
            <person name="Beyne E."/>
            <person name="Galeote V."/>
            <person name="Gavory F."/>
            <person name="Mallet S."/>
            <person name="Cambot B."/>
            <person name="Legras J.L."/>
            <person name="Wincker P."/>
            <person name="Casaregola S."/>
            <person name="Dequin S."/>
        </authorList>
    </citation>
    <scope>NUCLEOTIDE SEQUENCE [LARGE SCALE GENOMIC DNA]</scope>
    <source>
        <strain evidence="2">Lalvin EC1118</strain>
        <strain>Lalvin EC1118 / Prise de mousse</strain>
    </source>
</reference>
<organism evidence="2">
    <name type="scientific">Saccharomyces cerevisiae (strain Lalvin EC1118 / Prise de mousse)</name>
    <name type="common">Baker's yeast</name>
    <dbReference type="NCBI Taxonomy" id="643680"/>
    <lineage>
        <taxon>Eukaryota</taxon>
        <taxon>Fungi</taxon>
        <taxon>Dikarya</taxon>
        <taxon>Ascomycota</taxon>
        <taxon>Saccharomycotina</taxon>
        <taxon>Saccharomycetes</taxon>
        <taxon>Saccharomycetales</taxon>
        <taxon>Saccharomycetaceae</taxon>
        <taxon>Saccharomyces</taxon>
    </lineage>
</organism>
<feature type="transmembrane region" description="Helical" evidence="1">
    <location>
        <begin position="53"/>
        <end position="76"/>
    </location>
</feature>
<proteinExistence type="predicted"/>
<dbReference type="EMBL" id="FN393083">
    <property type="protein sequence ID" value="CAY82179.1"/>
    <property type="molecule type" value="Genomic_DNA"/>
</dbReference>
<keyword evidence="1" id="KW-1133">Transmembrane helix</keyword>
<evidence type="ECO:0000256" key="1">
    <source>
        <dbReference type="SAM" id="Phobius"/>
    </source>
</evidence>
<gene>
    <name evidence="2" type="ORF">EC1118_1N18_0243g</name>
</gene>
<protein>
    <submittedName>
        <fullName evidence="2">EC1118_1N18_0243p</fullName>
    </submittedName>
</protein>
<keyword evidence="1" id="KW-0812">Transmembrane</keyword>
<sequence>MLTSKIYKLLTERDVLDFKLKIFIRRNVFITHLFFLLHSLLLFLSQFCRREFAFFLPTINLVTHSIKFITLFFFFLNSWASTLSCNPIMARGCHFPILNRPNFVSQILSKFCRMRNNNDTTFKSF</sequence>
<feature type="transmembrane region" description="Helical" evidence="1">
    <location>
        <begin position="28"/>
        <end position="47"/>
    </location>
</feature>
<dbReference type="AlphaFoldDB" id="C8ZFL3"/>
<name>C8ZFL3_YEAS8</name>